<evidence type="ECO:0000313" key="2">
    <source>
        <dbReference type="Proteomes" id="UP000319375"/>
    </source>
</evidence>
<dbReference type="RefSeq" id="WP_114514349.1">
    <property type="nucleotide sequence ID" value="NZ_VIGX01000029.1"/>
</dbReference>
<organism evidence="1 2">
    <name type="scientific">Tsukamurella conjunctivitidis</name>
    <dbReference type="NCBI Taxonomy" id="2592068"/>
    <lineage>
        <taxon>Bacteria</taxon>
        <taxon>Bacillati</taxon>
        <taxon>Actinomycetota</taxon>
        <taxon>Actinomycetes</taxon>
        <taxon>Mycobacteriales</taxon>
        <taxon>Tsukamurellaceae</taxon>
        <taxon>Tsukamurella</taxon>
    </lineage>
</organism>
<keyword evidence="2" id="KW-1185">Reference proteome</keyword>
<gene>
    <name evidence="1" type="ORF">FK530_23435</name>
</gene>
<name>A0A5C5RNP4_9ACTN</name>
<protein>
    <submittedName>
        <fullName evidence="1">Uncharacterized protein</fullName>
    </submittedName>
</protein>
<sequence length="274" mass="30855">MMTTTGWATPEGLSINGQRAAEIIRDFLMDKDLANNAGGQFYSAKQWRERGETYGTESLLVIVHDGDPAATVFNWDESPGGYALREELQSQLDPLGVYFEAGTNWYTTVHYQPFPRKRFDIDGDDHVFGAIAFDRPWNGWAVPIVDEDTVRAVVDRVNSVNDERMLTLSAEHGPVGKILTLTERDRLDNQVLALTELEPIDRHCYRLDLGWTFTERAAEDHPTAAPRATELLTQLRDDVDYLLQRGTPGADTIDVPTFLWVAAWAIQSLRSARS</sequence>
<comment type="caution">
    <text evidence="1">The sequence shown here is derived from an EMBL/GenBank/DDBJ whole genome shotgun (WGS) entry which is preliminary data.</text>
</comment>
<accession>A0A5C5RNP4</accession>
<dbReference type="EMBL" id="VIGX01000029">
    <property type="protein sequence ID" value="TWS24636.1"/>
    <property type="molecule type" value="Genomic_DNA"/>
</dbReference>
<proteinExistence type="predicted"/>
<dbReference type="Proteomes" id="UP000319375">
    <property type="component" value="Unassembled WGS sequence"/>
</dbReference>
<dbReference type="OrthoDB" id="4629451at2"/>
<evidence type="ECO:0000313" key="1">
    <source>
        <dbReference type="EMBL" id="TWS24636.1"/>
    </source>
</evidence>
<reference evidence="1 2" key="1">
    <citation type="submission" date="2019-06" db="EMBL/GenBank/DDBJ databases">
        <title>Tsukamurella conjunctivitidis sp. nov., Tsukamurella assacharolytica sp. nov. and Tsukamurella sputae sp. nov. isolated from patients with conjunctivitis, bacteraemia (lymphoma) and respiratory infection (sputum) in Hong Kong.</title>
        <authorList>
            <person name="Teng J.L.L."/>
            <person name="Lee H.H."/>
            <person name="Fong J.Y.H."/>
            <person name="Fok K.M.N."/>
            <person name="Lau S.K.P."/>
            <person name="Woo P.C.Y."/>
        </authorList>
    </citation>
    <scope>NUCLEOTIDE SEQUENCE [LARGE SCALE GENOMIC DNA]</scope>
    <source>
        <strain evidence="1 2">HKU72</strain>
    </source>
</reference>
<dbReference type="AlphaFoldDB" id="A0A5C5RNP4"/>